<feature type="transmembrane region" description="Helical" evidence="27">
    <location>
        <begin position="330"/>
        <end position="348"/>
    </location>
</feature>
<feature type="transmembrane region" description="Helical" evidence="27">
    <location>
        <begin position="812"/>
        <end position="831"/>
    </location>
</feature>
<feature type="transmembrane region" description="Helical" evidence="27">
    <location>
        <begin position="594"/>
        <end position="615"/>
    </location>
</feature>
<keyword evidence="20 27" id="KW-0472">Membrane</keyword>
<dbReference type="GO" id="GO:0006123">
    <property type="term" value="P:mitochondrial electron transport, cytochrome c to oxygen"/>
    <property type="evidence" value="ECO:0007669"/>
    <property type="project" value="UniProtKB-ARBA"/>
</dbReference>
<dbReference type="InterPro" id="IPR011759">
    <property type="entry name" value="Cyt_c_oxidase_su2_TM_dom"/>
</dbReference>
<feature type="transmembrane region" description="Helical" evidence="27">
    <location>
        <begin position="189"/>
        <end position="211"/>
    </location>
</feature>
<keyword evidence="19" id="KW-0496">Mitochondrion</keyword>
<evidence type="ECO:0000256" key="11">
    <source>
        <dbReference type="ARBA" id="ARBA00022448"/>
    </source>
</evidence>
<evidence type="ECO:0000256" key="10">
    <source>
        <dbReference type="ARBA" id="ARBA00021008"/>
    </source>
</evidence>
<dbReference type="GO" id="GO:0008137">
    <property type="term" value="F:NADH dehydrogenase (ubiquinone) activity"/>
    <property type="evidence" value="ECO:0007669"/>
    <property type="project" value="UniProtKB-EC"/>
</dbReference>
<evidence type="ECO:0000256" key="27">
    <source>
        <dbReference type="SAM" id="Phobius"/>
    </source>
</evidence>
<dbReference type="GO" id="GO:0016491">
    <property type="term" value="F:oxidoreductase activity"/>
    <property type="evidence" value="ECO:0007669"/>
    <property type="project" value="InterPro"/>
</dbReference>
<protein>
    <recommendedName>
        <fullName evidence="8">Cytochrome c oxidase subunit 2</fullName>
        <ecNumber evidence="6">7.1.1.2</ecNumber>
        <ecNumber evidence="7">7.1.1.9</ecNumber>
    </recommendedName>
    <alternativeName>
        <fullName evidence="23">Cytochrome c oxidase polypeptide II</fullName>
    </alternativeName>
    <alternativeName>
        <fullName evidence="21">NADH dehydrogenase subunit 2</fullName>
    </alternativeName>
    <alternativeName>
        <fullName evidence="22">NADH dehydrogenase subunit 3</fullName>
    </alternativeName>
    <alternativeName>
        <fullName evidence="10">NADH-ubiquinone oxidoreductase chain 2</fullName>
    </alternativeName>
    <alternativeName>
        <fullName evidence="9">NADH-ubiquinone oxidoreductase chain 3</fullName>
    </alternativeName>
</protein>
<feature type="transmembrane region" description="Helical" evidence="27">
    <location>
        <begin position="1268"/>
        <end position="1289"/>
    </location>
</feature>
<dbReference type="Pfam" id="PF00361">
    <property type="entry name" value="Proton_antipo_M"/>
    <property type="match status" value="1"/>
</dbReference>
<name>A0A0E9NJJ9_SAICN</name>
<feature type="transmembrane region" description="Helical" evidence="27">
    <location>
        <begin position="492"/>
        <end position="510"/>
    </location>
</feature>
<dbReference type="Gene3D" id="2.60.40.420">
    <property type="entry name" value="Cupredoxins - blue copper proteins"/>
    <property type="match status" value="1"/>
</dbReference>
<dbReference type="EC" id="7.1.1.9" evidence="7"/>
<evidence type="ECO:0000256" key="17">
    <source>
        <dbReference type="ARBA" id="ARBA00022989"/>
    </source>
</evidence>
<evidence type="ECO:0000256" key="7">
    <source>
        <dbReference type="ARBA" id="ARBA00012949"/>
    </source>
</evidence>
<keyword evidence="31" id="KW-1185">Reference proteome</keyword>
<evidence type="ECO:0000256" key="22">
    <source>
        <dbReference type="ARBA" id="ARBA00031029"/>
    </source>
</evidence>
<feature type="transmembrane region" description="Helical" evidence="27">
    <location>
        <begin position="156"/>
        <end position="177"/>
    </location>
</feature>
<feature type="transmembrane region" description="Helical" evidence="27">
    <location>
        <begin position="400"/>
        <end position="421"/>
    </location>
</feature>
<dbReference type="GO" id="GO:0005743">
    <property type="term" value="C:mitochondrial inner membrane"/>
    <property type="evidence" value="ECO:0007669"/>
    <property type="project" value="UniProtKB-SubCell"/>
</dbReference>
<feature type="transmembrane region" description="Helical" evidence="27">
    <location>
        <begin position="231"/>
        <end position="251"/>
    </location>
</feature>
<feature type="transmembrane region" description="Helical" evidence="27">
    <location>
        <begin position="666"/>
        <end position="683"/>
    </location>
</feature>
<feature type="transmembrane region" description="Helical" evidence="27">
    <location>
        <begin position="62"/>
        <end position="82"/>
    </location>
</feature>
<dbReference type="InterPro" id="IPR010096">
    <property type="entry name" value="NADH-Q_OxRdtase_suN/2"/>
</dbReference>
<dbReference type="Proteomes" id="UP000033140">
    <property type="component" value="Unassembled WGS sequence"/>
</dbReference>
<feature type="region of interest" description="Disordered" evidence="26">
    <location>
        <begin position="630"/>
        <end position="658"/>
    </location>
</feature>
<feature type="transmembrane region" description="Helical" evidence="27">
    <location>
        <begin position="305"/>
        <end position="323"/>
    </location>
</feature>
<dbReference type="STRING" id="698492.A0A0E9NJJ9"/>
<comment type="catalytic activity">
    <reaction evidence="24">
        <text>4 Fe(II)-[cytochrome c] + O2 + 8 H(+)(in) = 4 Fe(III)-[cytochrome c] + 2 H2O + 4 H(+)(out)</text>
        <dbReference type="Rhea" id="RHEA:11436"/>
        <dbReference type="Rhea" id="RHEA-COMP:10350"/>
        <dbReference type="Rhea" id="RHEA-COMP:14399"/>
        <dbReference type="ChEBI" id="CHEBI:15377"/>
        <dbReference type="ChEBI" id="CHEBI:15378"/>
        <dbReference type="ChEBI" id="CHEBI:15379"/>
        <dbReference type="ChEBI" id="CHEBI:29033"/>
        <dbReference type="ChEBI" id="CHEBI:29034"/>
        <dbReference type="EC" id="7.1.1.9"/>
    </reaction>
    <physiologicalReaction direction="left-to-right" evidence="24">
        <dbReference type="Rhea" id="RHEA:11437"/>
    </physiologicalReaction>
</comment>
<evidence type="ECO:0000256" key="20">
    <source>
        <dbReference type="ARBA" id="ARBA00023136"/>
    </source>
</evidence>
<evidence type="ECO:0000256" key="24">
    <source>
        <dbReference type="ARBA" id="ARBA00049512"/>
    </source>
</evidence>
<dbReference type="EMBL" id="BACD03000024">
    <property type="protein sequence ID" value="GAO49580.1"/>
    <property type="molecule type" value="Genomic_DNA"/>
</dbReference>
<evidence type="ECO:0000256" key="14">
    <source>
        <dbReference type="ARBA" id="ARBA00022723"/>
    </source>
</evidence>
<dbReference type="SUPFAM" id="SSF81464">
    <property type="entry name" value="Cytochrome c oxidase subunit II-like, transmembrane region"/>
    <property type="match status" value="1"/>
</dbReference>
<feature type="transmembrane region" description="Helical" evidence="27">
    <location>
        <begin position="102"/>
        <end position="120"/>
    </location>
</feature>
<evidence type="ECO:0000256" key="13">
    <source>
        <dbReference type="ARBA" id="ARBA00022692"/>
    </source>
</evidence>
<dbReference type="NCBIfam" id="TIGR02866">
    <property type="entry name" value="CoxB"/>
    <property type="match status" value="1"/>
</dbReference>
<evidence type="ECO:0000256" key="26">
    <source>
        <dbReference type="SAM" id="MobiDB-lite"/>
    </source>
</evidence>
<feature type="transmembrane region" description="Helical" evidence="27">
    <location>
        <begin position="567"/>
        <end position="588"/>
    </location>
</feature>
<keyword evidence="14" id="KW-0479">Metal-binding</keyword>
<feature type="transmembrane region" description="Helical" evidence="27">
    <location>
        <begin position="1310"/>
        <end position="1332"/>
    </location>
</feature>
<feature type="transmembrane region" description="Helical" evidence="27">
    <location>
        <begin position="516"/>
        <end position="538"/>
    </location>
</feature>
<reference evidence="30 31" key="3">
    <citation type="journal article" date="2015" name="Genome Announc.">
        <title>Draft Genome Sequence of the Archiascomycetous Yeast Saitoella complicata.</title>
        <authorList>
            <person name="Yamauchi K."/>
            <person name="Kondo S."/>
            <person name="Hamamoto M."/>
            <person name="Takahashi Y."/>
            <person name="Ogura Y."/>
            <person name="Hayashi T."/>
            <person name="Nishida H."/>
        </authorList>
    </citation>
    <scope>NUCLEOTIDE SEQUENCE [LARGE SCALE GENOMIC DNA]</scope>
    <source>
        <strain evidence="30 31">NRRL Y-17804</strain>
    </source>
</reference>
<evidence type="ECO:0000256" key="21">
    <source>
        <dbReference type="ARBA" id="ARBA00031028"/>
    </source>
</evidence>
<evidence type="ECO:0000256" key="15">
    <source>
        <dbReference type="ARBA" id="ARBA00022967"/>
    </source>
</evidence>
<comment type="similarity">
    <text evidence="4">Belongs to the cytochrome c oxidase subunit 2 family.</text>
</comment>
<keyword evidence="16" id="KW-0249">Electron transport</keyword>
<dbReference type="FunFam" id="2.60.40.420:FF:000001">
    <property type="entry name" value="Cytochrome c oxidase subunit 2"/>
    <property type="match status" value="1"/>
</dbReference>
<reference evidence="30 31" key="1">
    <citation type="journal article" date="2011" name="J. Gen. Appl. Microbiol.">
        <title>Draft genome sequencing of the enigmatic yeast Saitoella complicata.</title>
        <authorList>
            <person name="Nishida H."/>
            <person name="Hamamoto M."/>
            <person name="Sugiyama J."/>
        </authorList>
    </citation>
    <scope>NUCLEOTIDE SEQUENCE [LARGE SCALE GENOMIC DNA]</scope>
    <source>
        <strain evidence="30 31">NRRL Y-17804</strain>
    </source>
</reference>
<dbReference type="HAMAP" id="MF_00445">
    <property type="entry name" value="NDH1_NuoN_1"/>
    <property type="match status" value="1"/>
</dbReference>
<evidence type="ECO:0000256" key="5">
    <source>
        <dbReference type="ARBA" id="ARBA00008472"/>
    </source>
</evidence>
<feature type="compositionally biased region" description="Low complexity" evidence="26">
    <location>
        <begin position="630"/>
        <end position="656"/>
    </location>
</feature>
<evidence type="ECO:0000256" key="3">
    <source>
        <dbReference type="ARBA" id="ARBA00007012"/>
    </source>
</evidence>
<comment type="subcellular location">
    <subcellularLocation>
        <location evidence="2">Mitochondrion inner membrane</location>
        <topology evidence="2">Multi-pass membrane protein</topology>
    </subcellularLocation>
</comment>
<evidence type="ECO:0000313" key="31">
    <source>
        <dbReference type="Proteomes" id="UP000033140"/>
    </source>
</evidence>
<feature type="transmembrane region" description="Helical" evidence="27">
    <location>
        <begin position="886"/>
        <end position="905"/>
    </location>
</feature>
<feature type="transmembrane region" description="Helical" evidence="27">
    <location>
        <begin position="441"/>
        <end position="461"/>
    </location>
</feature>
<reference evidence="30 31" key="2">
    <citation type="journal article" date="2014" name="J. Gen. Appl. Microbiol.">
        <title>The early diverging ascomycetous budding yeast Saitoella complicata has three histone deacetylases belonging to the Clr6, Hos2, and Rpd3 lineages.</title>
        <authorList>
            <person name="Nishida H."/>
            <person name="Matsumoto T."/>
            <person name="Kondo S."/>
            <person name="Hamamoto M."/>
            <person name="Yoshikawa H."/>
        </authorList>
    </citation>
    <scope>NUCLEOTIDE SEQUENCE [LARGE SCALE GENOMIC DNA]</scope>
    <source>
        <strain evidence="30 31">NRRL Y-17804</strain>
    </source>
</reference>
<keyword evidence="15" id="KW-1278">Translocase</keyword>
<evidence type="ECO:0000256" key="18">
    <source>
        <dbReference type="ARBA" id="ARBA00023008"/>
    </source>
</evidence>
<dbReference type="InterPro" id="IPR008972">
    <property type="entry name" value="Cupredoxin"/>
</dbReference>
<dbReference type="InterPro" id="IPR001505">
    <property type="entry name" value="Copper_CuA"/>
</dbReference>
<evidence type="ECO:0000256" key="23">
    <source>
        <dbReference type="ARBA" id="ARBA00031389"/>
    </source>
</evidence>
<feature type="transmembrane region" description="Helical" evidence="27">
    <location>
        <begin position="980"/>
        <end position="1002"/>
    </location>
</feature>
<evidence type="ECO:0000256" key="6">
    <source>
        <dbReference type="ARBA" id="ARBA00012944"/>
    </source>
</evidence>
<evidence type="ECO:0000256" key="12">
    <source>
        <dbReference type="ARBA" id="ARBA00022660"/>
    </source>
</evidence>
<evidence type="ECO:0000256" key="9">
    <source>
        <dbReference type="ARBA" id="ARBA00021007"/>
    </source>
</evidence>
<keyword evidence="18" id="KW-0186">Copper</keyword>
<evidence type="ECO:0000256" key="1">
    <source>
        <dbReference type="ARBA" id="ARBA00001935"/>
    </source>
</evidence>
<dbReference type="CDD" id="cd13912">
    <property type="entry name" value="CcO_II_C"/>
    <property type="match status" value="1"/>
</dbReference>
<proteinExistence type="inferred from homology"/>
<dbReference type="PRINTS" id="PR01166">
    <property type="entry name" value="CYCOXIDASEII"/>
</dbReference>
<dbReference type="Pfam" id="PF00116">
    <property type="entry name" value="COX2"/>
    <property type="match status" value="1"/>
</dbReference>
<gene>
    <name evidence="30" type="ORF">G7K_3729-t1</name>
</gene>
<feature type="domain" description="Cytochrome oxidase subunit II copper A binding" evidence="28">
    <location>
        <begin position="1051"/>
        <end position="1189"/>
    </location>
</feature>
<feature type="transmembrane region" description="Helical" evidence="27">
    <location>
        <begin position="781"/>
        <end position="800"/>
    </location>
</feature>
<feature type="transmembrane region" description="Helical" evidence="27">
    <location>
        <begin position="368"/>
        <end position="388"/>
    </location>
</feature>
<comment type="similarity">
    <text evidence="5">Belongs to the complex I subunit 3 family.</text>
</comment>
<dbReference type="GO" id="GO:0005507">
    <property type="term" value="F:copper ion binding"/>
    <property type="evidence" value="ECO:0007669"/>
    <property type="project" value="InterPro"/>
</dbReference>
<evidence type="ECO:0000259" key="28">
    <source>
        <dbReference type="PROSITE" id="PS50857"/>
    </source>
</evidence>
<keyword evidence="11" id="KW-0813">Transport</keyword>
<dbReference type="EC" id="7.1.1.2" evidence="6"/>
<evidence type="ECO:0000259" key="29">
    <source>
        <dbReference type="PROSITE" id="PS50999"/>
    </source>
</evidence>
<feature type="domain" description="Cytochrome oxidase subunit II transmembrane region profile" evidence="29">
    <location>
        <begin position="954"/>
        <end position="1050"/>
    </location>
</feature>
<accession>A0A0E9NJJ9</accession>
<evidence type="ECO:0000256" key="19">
    <source>
        <dbReference type="ARBA" id="ARBA00023128"/>
    </source>
</evidence>
<dbReference type="Pfam" id="PF02790">
    <property type="entry name" value="COX2_TM"/>
    <property type="match status" value="1"/>
</dbReference>
<comment type="caution">
    <text evidence="30">The sequence shown here is derived from an EMBL/GenBank/DDBJ whole genome shotgun (WGS) entry which is preliminary data.</text>
</comment>
<feature type="transmembrane region" description="Helical" evidence="27">
    <location>
        <begin position="1022"/>
        <end position="1044"/>
    </location>
</feature>
<dbReference type="Pfam" id="PF00507">
    <property type="entry name" value="Oxidored_q4"/>
    <property type="match status" value="1"/>
</dbReference>
<feature type="transmembrane region" description="Helical" evidence="27">
    <location>
        <begin position="703"/>
        <end position="720"/>
    </location>
</feature>
<comment type="cofactor">
    <cofactor evidence="1">
        <name>Cu cation</name>
        <dbReference type="ChEBI" id="CHEBI:23378"/>
    </cofactor>
</comment>
<feature type="transmembrane region" description="Helical" evidence="27">
    <location>
        <begin position="132"/>
        <end position="150"/>
    </location>
</feature>
<keyword evidence="13 27" id="KW-0812">Transmembrane</keyword>
<dbReference type="Gene3D" id="1.10.287.90">
    <property type="match status" value="1"/>
</dbReference>
<dbReference type="GO" id="GO:0004129">
    <property type="term" value="F:cytochrome-c oxidase activity"/>
    <property type="evidence" value="ECO:0007669"/>
    <property type="project" value="UniProtKB-EC"/>
</dbReference>
<dbReference type="Gene3D" id="1.20.58.1610">
    <property type="entry name" value="NADH:ubiquinone/plastoquinone oxidoreductase, chain 3"/>
    <property type="match status" value="1"/>
</dbReference>
<dbReference type="InterPro" id="IPR034210">
    <property type="entry name" value="CcO_II_C"/>
</dbReference>
<dbReference type="PROSITE" id="PS50999">
    <property type="entry name" value="COX2_TM"/>
    <property type="match status" value="1"/>
</dbReference>
<organism evidence="30 31">
    <name type="scientific">Saitoella complicata (strain BCRC 22490 / CBS 7301 / JCM 7358 / NBRC 10748 / NRRL Y-17804)</name>
    <dbReference type="NCBI Taxonomy" id="698492"/>
    <lineage>
        <taxon>Eukaryota</taxon>
        <taxon>Fungi</taxon>
        <taxon>Dikarya</taxon>
        <taxon>Ascomycota</taxon>
        <taxon>Taphrinomycotina</taxon>
        <taxon>Taphrinomycotina incertae sedis</taxon>
        <taxon>Saitoella</taxon>
    </lineage>
</organism>
<comment type="similarity">
    <text evidence="3">Belongs to the complex I subunit 2 family.</text>
</comment>
<feature type="transmembrane region" description="Helical" evidence="27">
    <location>
        <begin position="1203"/>
        <end position="1228"/>
    </location>
</feature>
<evidence type="ECO:0000313" key="30">
    <source>
        <dbReference type="EMBL" id="GAO49580.1"/>
    </source>
</evidence>
<dbReference type="PANTHER" id="PTHR22773">
    <property type="entry name" value="NADH DEHYDROGENASE"/>
    <property type="match status" value="1"/>
</dbReference>
<feature type="transmembrane region" description="Helical" evidence="27">
    <location>
        <begin position="272"/>
        <end position="293"/>
    </location>
</feature>
<feature type="transmembrane region" description="Helical" evidence="27">
    <location>
        <begin position="28"/>
        <end position="50"/>
    </location>
</feature>
<keyword evidence="12" id="KW-0679">Respiratory chain</keyword>
<sequence>MITFFLPPLNSCPLTFFLPPPLDRKGDIHLLLLYIYIDMLVLGLLIVYVTTAFSSIRITSITINRIVLILLGFCFMITLISMDECTGAGITLYNGLFQMNSITFLGDLLIYLMAIIIISVKTEESNIFRRNLGEYVLIILFSLLGSSLLISSNDLISLFLSIELQSFGLYLLATYYYDDIYSCDAGLKYFFLGALSSCLILFGSSLIYSLTGLTNISNIILIASDLESSSFPFGTQLLDCSILIMLIGLMFKISAAPFHYAFPDIYERVPTVVTMYLTIMAKISILVFLWNLRYSTPISFNSYDIFLVSGLLSLIIGTISGLSQDRIKRLLSYSTISHVGFLLLALYMNTQSSLFSSIFYLIQYSMNSANLFLILIALSSYVSSLYLYSPVLMIRQLKGLYSMNAPIVISLSITLLSMAGIPPFIGFFGKQFIIISLIENGLIFSALVAILTSVISTVYYLNIIKYMLDDSEYSDYNHIESINERIGKIKSFFITLITLINFFFILKSSLIINSLFYFLIIVPVIALLLLGMNFLFAVNKPTIDKIGPFECGFQSFSQTRSPFSIQFYIVGLLFLIFDLEILFIYPFVSSIALNNIYSFSIFLLFIFILIPGFIYEFGTGALKISPSYSSPDSPMTSSSSSSSTPMTSSSTSMTSSYKGSDLKEKSIIMTSLWCSAIMTLYLWDEPLSSILNILFFLFLPERTSSLTLLAITSLFFFLSLSSNLPLLTYILLSLPFPSCPCPLLSGGWEGKERRGQGSGNPCISRFIPYSTISNFSIKEDLLPYLFLILFLFYLTLKMIGPVDYRAPYSIPSLLPSYPYPYLLLYLSSYYLSLSDSDSPPDFIPAPVGGYAYILPHIPKGIPLLSFLILPPYSDSSYSVLFPNISTIRILSFFSCRFYLLYYLFLPPPSMKGDLKGYIYKDSSFALCSSSKFISYQSSIFRMLNIFLSYISLDAPNPWALYFQDSASPSQEGIIELHDHIMFYLVIIIIGVSYMLLSIIRVYNQSSSQLVHKYANHGTLIELIWTISPAIILVFIAFPSFKLLYLMDEVIDPDLTVKVLGHQWYWSYEYSDYLTESGAPIEFDSYLVPEDDLEEGQLRMLEVDSRLILPVNKHIRFIISANDVIHDFAVPSLGLKVDAIPGRLNQASTKILRTGVFYGQCSELCGVLHSAMPIVIQAVNFENYLEWLSEQPCSSVHFPEGRRYGAFLLTLLLLAELSSLSSRLTLFFLLSYKIPTPNSYLFSSLSIYLSPVQTGPIISLYYSLLYPPLTLYLFSSYNLISLLLNTLLFLRFSLYLSKEDLSSPLPYGRALLLLLLYISSFFFFFFFFFFLYLLLNTLIFFRFSLSSSSLFIFLSKIIPPLIGGGGCVTVGVESISSPSFLTFFLIHSFLSSKSLPSSYSIYLSSPPPHQRMGGGS</sequence>
<dbReference type="InterPro" id="IPR038430">
    <property type="entry name" value="NDAH_ubi_oxred_su3_sf"/>
</dbReference>
<evidence type="ECO:0000256" key="8">
    <source>
        <dbReference type="ARBA" id="ARBA00015946"/>
    </source>
</evidence>
<dbReference type="InterPro" id="IPR002429">
    <property type="entry name" value="CcO_II-like_C"/>
</dbReference>
<feature type="transmembrane region" description="Helical" evidence="27">
    <location>
        <begin position="1240"/>
        <end position="1262"/>
    </location>
</feature>
<evidence type="ECO:0000256" key="4">
    <source>
        <dbReference type="ARBA" id="ARBA00007866"/>
    </source>
</evidence>
<dbReference type="PROSITE" id="PS00078">
    <property type="entry name" value="COX2"/>
    <property type="match status" value="1"/>
</dbReference>
<evidence type="ECO:0000256" key="16">
    <source>
        <dbReference type="ARBA" id="ARBA00022982"/>
    </source>
</evidence>
<dbReference type="GO" id="GO:0045277">
    <property type="term" value="C:respiratory chain complex IV"/>
    <property type="evidence" value="ECO:0007669"/>
    <property type="project" value="UniProtKB-ARBA"/>
</dbReference>
<dbReference type="SUPFAM" id="SSF49503">
    <property type="entry name" value="Cupredoxins"/>
    <property type="match status" value="1"/>
</dbReference>
<comment type="catalytic activity">
    <reaction evidence="25">
        <text>a ubiquinone + NADH + 5 H(+)(in) = a ubiquinol + NAD(+) + 4 H(+)(out)</text>
        <dbReference type="Rhea" id="RHEA:29091"/>
        <dbReference type="Rhea" id="RHEA-COMP:9565"/>
        <dbReference type="Rhea" id="RHEA-COMP:9566"/>
        <dbReference type="ChEBI" id="CHEBI:15378"/>
        <dbReference type="ChEBI" id="CHEBI:16389"/>
        <dbReference type="ChEBI" id="CHEBI:17976"/>
        <dbReference type="ChEBI" id="CHEBI:57540"/>
        <dbReference type="ChEBI" id="CHEBI:57945"/>
        <dbReference type="EC" id="7.1.1.2"/>
    </reaction>
</comment>
<evidence type="ECO:0000256" key="2">
    <source>
        <dbReference type="ARBA" id="ARBA00004448"/>
    </source>
</evidence>
<keyword evidence="17 27" id="KW-1133">Transmembrane helix</keyword>
<evidence type="ECO:0000256" key="25">
    <source>
        <dbReference type="ARBA" id="ARBA00049551"/>
    </source>
</evidence>
<dbReference type="FunFam" id="1.10.287.90:FF:000004">
    <property type="entry name" value="Cytochrome c oxidase subunit 2"/>
    <property type="match status" value="1"/>
</dbReference>
<dbReference type="InterPro" id="IPR036257">
    <property type="entry name" value="Cyt_c_oxidase_su2_TM_sf"/>
</dbReference>
<dbReference type="InterPro" id="IPR000440">
    <property type="entry name" value="NADH_UbQ/plastoQ_OxRdtase_su3"/>
</dbReference>
<dbReference type="InterPro" id="IPR001750">
    <property type="entry name" value="ND/Mrp_TM"/>
</dbReference>
<dbReference type="PROSITE" id="PS50857">
    <property type="entry name" value="COX2_CUA"/>
    <property type="match status" value="1"/>
</dbReference>
<dbReference type="InterPro" id="IPR014222">
    <property type="entry name" value="Cyt_c_oxidase_su2"/>
</dbReference>